<dbReference type="SMART" id="SM00028">
    <property type="entry name" value="TPR"/>
    <property type="match status" value="4"/>
</dbReference>
<protein>
    <submittedName>
        <fullName evidence="4">Uncharacterized protein</fullName>
    </submittedName>
</protein>
<reference evidence="4" key="1">
    <citation type="submission" date="2016-04" db="EMBL/GenBank/DDBJ databases">
        <authorList>
            <person name="Evans L.H."/>
            <person name="Alamgir A."/>
            <person name="Owens N."/>
            <person name="Weber N.D."/>
            <person name="Virtaneva K."/>
            <person name="Barbian K."/>
            <person name="Babar A."/>
            <person name="Rosenke K."/>
        </authorList>
    </citation>
    <scope>NUCLEOTIDE SEQUENCE [LARGE SCALE GENOMIC DNA]</scope>
    <source>
        <strain evidence="4">CBS 101.48</strain>
    </source>
</reference>
<dbReference type="FunCoup" id="A0A163J5R5">
    <property type="interactions" value="1106"/>
</dbReference>
<dbReference type="AlphaFoldDB" id="A0A163J5R5"/>
<dbReference type="Proteomes" id="UP000078561">
    <property type="component" value="Unassembled WGS sequence"/>
</dbReference>
<organism evidence="4">
    <name type="scientific">Absidia glauca</name>
    <name type="common">Pin mould</name>
    <dbReference type="NCBI Taxonomy" id="4829"/>
    <lineage>
        <taxon>Eukaryota</taxon>
        <taxon>Fungi</taxon>
        <taxon>Fungi incertae sedis</taxon>
        <taxon>Mucoromycota</taxon>
        <taxon>Mucoromycotina</taxon>
        <taxon>Mucoromycetes</taxon>
        <taxon>Mucorales</taxon>
        <taxon>Cunninghamellaceae</taxon>
        <taxon>Absidia</taxon>
    </lineage>
</organism>
<dbReference type="OrthoDB" id="1936594at2759"/>
<dbReference type="Gene3D" id="1.25.40.10">
    <property type="entry name" value="Tetratricopeptide repeat domain"/>
    <property type="match status" value="1"/>
</dbReference>
<feature type="repeat" description="TPR" evidence="3">
    <location>
        <begin position="515"/>
        <end position="548"/>
    </location>
</feature>
<evidence type="ECO:0000313" key="4">
    <source>
        <dbReference type="EMBL" id="SAL97342.1"/>
    </source>
</evidence>
<evidence type="ECO:0000256" key="1">
    <source>
        <dbReference type="ARBA" id="ARBA00022737"/>
    </source>
</evidence>
<dbReference type="Pfam" id="PF00515">
    <property type="entry name" value="TPR_1"/>
    <property type="match status" value="1"/>
</dbReference>
<dbReference type="Pfam" id="PF13432">
    <property type="entry name" value="TPR_16"/>
    <property type="match status" value="1"/>
</dbReference>
<dbReference type="STRING" id="4829.A0A163J5R5"/>
<keyword evidence="2 3" id="KW-0802">TPR repeat</keyword>
<dbReference type="InParanoid" id="A0A163J5R5"/>
<evidence type="ECO:0000313" key="5">
    <source>
        <dbReference type="Proteomes" id="UP000078561"/>
    </source>
</evidence>
<dbReference type="Pfam" id="PF13174">
    <property type="entry name" value="TPR_6"/>
    <property type="match status" value="1"/>
</dbReference>
<dbReference type="SUPFAM" id="SSF48452">
    <property type="entry name" value="TPR-like"/>
    <property type="match status" value="1"/>
</dbReference>
<proteinExistence type="predicted"/>
<evidence type="ECO:0000256" key="3">
    <source>
        <dbReference type="PROSITE-ProRule" id="PRU00339"/>
    </source>
</evidence>
<sequence length="815" mass="93241">MNHYQQAERALLLSQPLDTTTAAQLSPTTRNQYEDMVMGRYVALLDQSPLFHASDYTLAIPLEQWVQSRLQSILTTTPTSDMAHSLLLTGIACLNVFVQLNWTGPLVDKSIVGLLGLSMDDKASLHTLCLEWLSSDGEQVYHLTDQLAYLVVAKTVFLSLKDREDVLTAAVWARRSVFIQQQLLDECTGSLQTLLTDLTGAMKIDDNDKALRVRWELETALISSYYGQDKEAFDQMKVAQATSGFQWSLTGALGKRTKFQTFDVSQLVVLAESSGGGDVSNVMDVDVARPETLDLNDDTILDKISFTKTEDNDRDATKRHGNLQTIDQCLLLAFCLNVKNTNPDHGMTYEEMVPYVTRVLENPNNWMVHTMALLLRSRLEAHKSRTVERSALQLQALVDQIKLDDDDVAKADERLSYFYELLLPSKWEMERELARRFVSIGVVRSALEIFERLEMWEDVISCYQMLEQPTKAKQVLERLLDAEPNSPKLWCIMGDVEMDPALWHKAWDLSGGKYARAMRSLGAYHYKKDDFAEAIECYQKALSINPLFEGSWYVMGCAAMMLEQWDVGIKAFQRVVNLDNEQAEAWNNLSSIYVRTDRKLDAFLALKQACKLKFDSWKMWQNLLVVSVDIGQFADAIWAMQRVVDLRWEKVRDEAVDIEVLQLIVASVVQNWPDIHAQEGRRLARQVQRLLEDVILSRITNSPAIWRIAGKFYMWQQRYADCLDASIKAYRAVMHDPQLETDAAVFEDVARWALETVDMYENLGDKEQDGKIVCADWNYQSRQILKGLMGKVRDIFDDTPTYDQLKDRMDELKHA</sequence>
<dbReference type="PANTHER" id="PTHR16193">
    <property type="entry name" value="TETRATRICOPEPTIDE REPEAT PROTEIN 27"/>
    <property type="match status" value="1"/>
</dbReference>
<keyword evidence="1" id="KW-0677">Repeat</keyword>
<name>A0A163J5R5_ABSGL</name>
<dbReference type="OMA" id="WNIRLIC"/>
<dbReference type="PROSITE" id="PS50005">
    <property type="entry name" value="TPR"/>
    <property type="match status" value="1"/>
</dbReference>
<dbReference type="InterPro" id="IPR019734">
    <property type="entry name" value="TPR_rpt"/>
</dbReference>
<dbReference type="PANTHER" id="PTHR16193:SF0">
    <property type="entry name" value="TETRATRICOPEPTIDE REPEAT PROTEIN 27"/>
    <property type="match status" value="1"/>
</dbReference>
<evidence type="ECO:0000256" key="2">
    <source>
        <dbReference type="ARBA" id="ARBA00022803"/>
    </source>
</evidence>
<accession>A0A163J5R5</accession>
<gene>
    <name evidence="4" type="primary">ABSGL_02833.1 scaffold 4001</name>
</gene>
<dbReference type="EMBL" id="LT551760">
    <property type="protein sequence ID" value="SAL97342.1"/>
    <property type="molecule type" value="Genomic_DNA"/>
</dbReference>
<dbReference type="InterPro" id="IPR011990">
    <property type="entry name" value="TPR-like_helical_dom_sf"/>
</dbReference>
<dbReference type="PROSITE" id="PS50293">
    <property type="entry name" value="TPR_REGION"/>
    <property type="match status" value="1"/>
</dbReference>
<keyword evidence="5" id="KW-1185">Reference proteome</keyword>
<dbReference type="InterPro" id="IPR044244">
    <property type="entry name" value="TTC27/Emw1"/>
</dbReference>